<accession>A0A285CUT8</accession>
<protein>
    <submittedName>
        <fullName evidence="2">Uncharacterized protein</fullName>
    </submittedName>
</protein>
<organism evidence="2 3">
    <name type="scientific">Cereibacter ovatus</name>
    <dbReference type="NCBI Taxonomy" id="439529"/>
    <lineage>
        <taxon>Bacteria</taxon>
        <taxon>Pseudomonadati</taxon>
        <taxon>Pseudomonadota</taxon>
        <taxon>Alphaproteobacteria</taxon>
        <taxon>Rhodobacterales</taxon>
        <taxon>Paracoccaceae</taxon>
        <taxon>Cereibacter</taxon>
    </lineage>
</organism>
<dbReference type="EMBL" id="OAOQ01000009">
    <property type="protein sequence ID" value="SNX71312.1"/>
    <property type="molecule type" value="Genomic_DNA"/>
</dbReference>
<proteinExistence type="predicted"/>
<feature type="compositionally biased region" description="Polar residues" evidence="1">
    <location>
        <begin position="1"/>
        <end position="10"/>
    </location>
</feature>
<dbReference type="Proteomes" id="UP000219467">
    <property type="component" value="Unassembled WGS sequence"/>
</dbReference>
<evidence type="ECO:0000256" key="1">
    <source>
        <dbReference type="SAM" id="MobiDB-lite"/>
    </source>
</evidence>
<dbReference type="OrthoDB" id="7877247at2"/>
<dbReference type="RefSeq" id="WP_141400056.1">
    <property type="nucleotide sequence ID" value="NZ_OAOQ01000009.1"/>
</dbReference>
<feature type="region of interest" description="Disordered" evidence="1">
    <location>
        <begin position="1"/>
        <end position="21"/>
    </location>
</feature>
<keyword evidence="3" id="KW-1185">Reference proteome</keyword>
<gene>
    <name evidence="2" type="ORF">SAMN05878503_10980</name>
</gene>
<dbReference type="AlphaFoldDB" id="A0A285CUT8"/>
<sequence length="70" mass="7158">MSDNVGSASGRSHAVQEHPAGSVLHGAPARCVHTTDGAAAMAECGCGLTWCDTPWSSSRAGCPWYNVRGA</sequence>
<reference evidence="3" key="1">
    <citation type="submission" date="2017-08" db="EMBL/GenBank/DDBJ databases">
        <authorList>
            <person name="Varghese N."/>
            <person name="Submissions S."/>
        </authorList>
    </citation>
    <scope>NUCLEOTIDE SEQUENCE [LARGE SCALE GENOMIC DNA]</scope>
    <source>
        <strain evidence="3">JA234</strain>
    </source>
</reference>
<evidence type="ECO:0000313" key="2">
    <source>
        <dbReference type="EMBL" id="SNX71312.1"/>
    </source>
</evidence>
<evidence type="ECO:0000313" key="3">
    <source>
        <dbReference type="Proteomes" id="UP000219467"/>
    </source>
</evidence>
<name>A0A285CUT8_9RHOB</name>